<accession>A0A1H6KXF4</accession>
<evidence type="ECO:0000313" key="1">
    <source>
        <dbReference type="EMBL" id="SEH76691.1"/>
    </source>
</evidence>
<protein>
    <submittedName>
        <fullName evidence="1">Uncharacterized protein</fullName>
    </submittedName>
</protein>
<dbReference type="RefSeq" id="WP_141675722.1">
    <property type="nucleotide sequence ID" value="NZ_LT629973.1"/>
</dbReference>
<reference evidence="2" key="1">
    <citation type="submission" date="2016-09" db="EMBL/GenBank/DDBJ databases">
        <authorList>
            <person name="Koehorst J."/>
        </authorList>
    </citation>
    <scope>NUCLEOTIDE SEQUENCE [LARGE SCALE GENOMIC DNA]</scope>
</reference>
<organism evidence="1 2">
    <name type="scientific">Akkermansia glycaniphila</name>
    <dbReference type="NCBI Taxonomy" id="1679444"/>
    <lineage>
        <taxon>Bacteria</taxon>
        <taxon>Pseudomonadati</taxon>
        <taxon>Verrucomicrobiota</taxon>
        <taxon>Verrucomicrobiia</taxon>
        <taxon>Verrucomicrobiales</taxon>
        <taxon>Akkermansiaceae</taxon>
        <taxon>Akkermansia</taxon>
    </lineage>
</organism>
<proteinExistence type="predicted"/>
<dbReference type="KEGG" id="agl:PYTT_0580"/>
<keyword evidence="2" id="KW-1185">Reference proteome</keyword>
<evidence type="ECO:0000313" key="2">
    <source>
        <dbReference type="Proteomes" id="UP000176204"/>
    </source>
</evidence>
<dbReference type="STRING" id="1679444.PYTT_0580"/>
<dbReference type="Proteomes" id="UP000176204">
    <property type="component" value="Chromosome I"/>
</dbReference>
<dbReference type="EMBL" id="LT629973">
    <property type="protein sequence ID" value="SEH76691.1"/>
    <property type="molecule type" value="Genomic_DNA"/>
</dbReference>
<sequence length="250" mass="28954">MYSLHQDYDGIGGERNLYGFARNRVMDLFDFLGQKSATTKKKDQKNDKLKKEPTSLIYTNNMNMPTRTLGVTGVQAQYTYRYEETENKCCCHEEVTKWRISVFLLHASEYPQGMTDLSTYQRRFDLINQGKFKPDQFDEAENWKFADPEGVKIHEAQHVHQYEAQANGISHIFSAPTVQSDVKGSIECEIIKYSCSQKLENNTGWRLSEAHGAAIDALMQEKYPGSFRERASLKAEWTYYAKKYGKQSKY</sequence>
<dbReference type="AlphaFoldDB" id="A0A1H6KXF4"/>
<gene>
    <name evidence="1" type="ORF">PYTT_0580</name>
</gene>
<name>A0A1H6KXF4_9BACT</name>